<dbReference type="Proteomes" id="UP000292686">
    <property type="component" value="Unassembled WGS sequence"/>
</dbReference>
<dbReference type="RefSeq" id="WP_129171917.1">
    <property type="nucleotide sequence ID" value="NZ_JACCBI010000001.1"/>
</dbReference>
<evidence type="ECO:0000256" key="1">
    <source>
        <dbReference type="SAM" id="Phobius"/>
    </source>
</evidence>
<dbReference type="EMBL" id="JACCBI010000001">
    <property type="protein sequence ID" value="NYD68205.1"/>
    <property type="molecule type" value="Genomic_DNA"/>
</dbReference>
<evidence type="ECO:0000313" key="5">
    <source>
        <dbReference type="Proteomes" id="UP000581087"/>
    </source>
</evidence>
<keyword evidence="1" id="KW-0472">Membrane</keyword>
<keyword evidence="1" id="KW-0812">Transmembrane</keyword>
<keyword evidence="4" id="KW-1185">Reference proteome</keyword>
<accession>A0A4V1R2M3</accession>
<reference evidence="2 5" key="2">
    <citation type="submission" date="2020-07" db="EMBL/GenBank/DDBJ databases">
        <title>Sequencing the genomes of 1000 actinobacteria strains.</title>
        <authorList>
            <person name="Klenk H.-P."/>
        </authorList>
    </citation>
    <scope>NUCLEOTIDE SEQUENCE [LARGE SCALE GENOMIC DNA]</scope>
    <source>
        <strain evidence="2 5">DSM 23870</strain>
    </source>
</reference>
<organism evidence="3 4">
    <name type="scientific">Agromyces atrinae</name>
    <dbReference type="NCBI Taxonomy" id="592376"/>
    <lineage>
        <taxon>Bacteria</taxon>
        <taxon>Bacillati</taxon>
        <taxon>Actinomycetota</taxon>
        <taxon>Actinomycetes</taxon>
        <taxon>Micrococcales</taxon>
        <taxon>Microbacteriaceae</taxon>
        <taxon>Agromyces</taxon>
    </lineage>
</organism>
<keyword evidence="1" id="KW-1133">Transmembrane helix</keyword>
<comment type="caution">
    <text evidence="3">The sequence shown here is derived from an EMBL/GenBank/DDBJ whole genome shotgun (WGS) entry which is preliminary data.</text>
</comment>
<protein>
    <submittedName>
        <fullName evidence="3">Uncharacterized protein</fullName>
    </submittedName>
</protein>
<proteinExistence type="predicted"/>
<sequence>MWEKVAHGVVRDRVSGIGWEAGRITGGDRRVETVEQRGRVTVTKRVSISTPQRSVNLGYLAITLPRRLPHMVLDGRSNGRGMLVRPRRDQRLDLEGDFNSHFRLFVPKGYERDALYVFTPDLMALLIDETGDMDVEVRDDRLIVFRPGGFDLSNPATWQRFERIRETLGAKALTRTDRYVDERAAQPLGSVAAPGDVGADGARLKTRLPWGVWLGIGIAAGALVFAGTIVTVVLTAIGTR</sequence>
<name>A0A4V1R2M3_9MICO</name>
<gene>
    <name evidence="2" type="ORF">BJ972_002724</name>
    <name evidence="3" type="ORF">ESP50_00155</name>
</gene>
<feature type="transmembrane region" description="Helical" evidence="1">
    <location>
        <begin position="210"/>
        <end position="237"/>
    </location>
</feature>
<evidence type="ECO:0000313" key="2">
    <source>
        <dbReference type="EMBL" id="NYD68205.1"/>
    </source>
</evidence>
<dbReference type="EMBL" id="SDPM01000001">
    <property type="protein sequence ID" value="RXZ87656.1"/>
    <property type="molecule type" value="Genomic_DNA"/>
</dbReference>
<evidence type="ECO:0000313" key="3">
    <source>
        <dbReference type="EMBL" id="RXZ87656.1"/>
    </source>
</evidence>
<dbReference type="AlphaFoldDB" id="A0A4V1R2M3"/>
<evidence type="ECO:0000313" key="4">
    <source>
        <dbReference type="Proteomes" id="UP000292686"/>
    </source>
</evidence>
<dbReference type="OrthoDB" id="5054050at2"/>
<dbReference type="Proteomes" id="UP000581087">
    <property type="component" value="Unassembled WGS sequence"/>
</dbReference>
<reference evidence="3 4" key="1">
    <citation type="submission" date="2019-01" db="EMBL/GenBank/DDBJ databases">
        <title>Agromyces.</title>
        <authorList>
            <person name="Li J."/>
        </authorList>
    </citation>
    <scope>NUCLEOTIDE SEQUENCE [LARGE SCALE GENOMIC DNA]</scope>
    <source>
        <strain evidence="3 4">DSM 23870</strain>
    </source>
</reference>